<evidence type="ECO:0000313" key="3">
    <source>
        <dbReference type="EMBL" id="AVY53531.1"/>
    </source>
</evidence>
<feature type="region of interest" description="Disordered" evidence="2">
    <location>
        <begin position="22"/>
        <end position="74"/>
    </location>
</feature>
<feature type="coiled-coil region" evidence="1">
    <location>
        <begin position="80"/>
        <end position="111"/>
    </location>
</feature>
<feature type="compositionally biased region" description="Basic and acidic residues" evidence="2">
    <location>
        <begin position="60"/>
        <end position="72"/>
    </location>
</feature>
<dbReference type="Proteomes" id="UP001236433">
    <property type="component" value="Segment"/>
</dbReference>
<organism evidence="3">
    <name type="scientific">Human papillomavirus type 212</name>
    <dbReference type="NCBI Taxonomy" id="2060136"/>
    <lineage>
        <taxon>Viruses</taxon>
        <taxon>Monodnaviria</taxon>
        <taxon>Shotokuvirae</taxon>
        <taxon>Cossaviricota</taxon>
        <taxon>Papovaviricetes</taxon>
        <taxon>Zurhausenvirales</taxon>
        <taxon>Papillomaviridae</taxon>
    </lineage>
</organism>
<gene>
    <name evidence="3" type="primary">E4</name>
</gene>
<evidence type="ECO:0000256" key="1">
    <source>
        <dbReference type="SAM" id="Coils"/>
    </source>
</evidence>
<sequence>IIKIQLFLPLLLALQGLLPALPRSASVEPPTPRPSRKLHSDEFKPRRVLVPRALLPEDEEHNKENLPYHQKEEEETGLLDKALSRLLGKWEEDLEQLREQVSRELDDCKKKLGIRP</sequence>
<feature type="non-terminal residue" evidence="3">
    <location>
        <position position="1"/>
    </location>
</feature>
<protein>
    <submittedName>
        <fullName evidence="3">E4</fullName>
    </submittedName>
</protein>
<keyword evidence="1" id="KW-0175">Coiled coil</keyword>
<evidence type="ECO:0000256" key="2">
    <source>
        <dbReference type="SAM" id="MobiDB-lite"/>
    </source>
</evidence>
<name>A0A2R4QL81_9PAPI</name>
<reference evidence="3" key="1">
    <citation type="submission" date="2017-07" db="EMBL/GenBank/DDBJ databases">
        <title>Characterisation of Six Novel Gammapapillomavirus Types Isolated From Penile Swabs.</title>
        <authorList>
            <person name="Murahwa A.T."/>
            <person name="Mbulawa Z.Z.A."/>
            <person name="Williamson A.-L."/>
            <person name="Meiring T.L."/>
        </authorList>
    </citation>
    <scope>NUCLEOTIDE SEQUENCE</scope>
    <source>
        <strain evidence="3">CT03_1</strain>
    </source>
</reference>
<proteinExistence type="predicted"/>
<accession>A0A2R4QL81</accession>
<dbReference type="EMBL" id="MF509817">
    <property type="protein sequence ID" value="AVY53531.1"/>
    <property type="molecule type" value="Genomic_DNA"/>
</dbReference>